<reference evidence="6" key="1">
    <citation type="journal article" date="2020" name="Int. J. Syst. Evol. Microbiol.">
        <title>Alteromonas alba sp. nov., a marine bacterium isolated from the seawater of the West Pacific Ocean.</title>
        <authorList>
            <person name="Sun C."/>
            <person name="Wu Y.-H."/>
            <person name="Xamxidin M."/>
            <person name="Cheng H."/>
            <person name="Xu X.-W."/>
        </authorList>
    </citation>
    <scope>NUCLEOTIDE SEQUENCE [LARGE SCALE GENOMIC DNA]</scope>
    <source>
        <strain evidence="6">9a2</strain>
    </source>
</reference>
<feature type="domain" description="Glycosyl hydrolase family 13 catalytic" evidence="4">
    <location>
        <begin position="8"/>
        <end position="437"/>
    </location>
</feature>
<dbReference type="EMBL" id="PVNO01000001">
    <property type="protein sequence ID" value="PRO70898.1"/>
    <property type="molecule type" value="Genomic_DNA"/>
</dbReference>
<accession>A0ABX5CTH4</accession>
<dbReference type="PIRSF" id="PIRSF003059">
    <property type="entry name" value="Sucrose_phosphorylase"/>
    <property type="match status" value="1"/>
</dbReference>
<dbReference type="Gene3D" id="3.90.400.10">
    <property type="entry name" value="Oligo-1,6-glucosidase, Domain 2"/>
    <property type="match status" value="1"/>
</dbReference>
<dbReference type="PANTHER" id="PTHR38784">
    <property type="entry name" value="SUCROSE PHOSPHORYLASE"/>
    <property type="match status" value="1"/>
</dbReference>
<protein>
    <submittedName>
        <fullName evidence="5">Sucrose phosphorylase</fullName>
    </submittedName>
</protein>
<evidence type="ECO:0000313" key="6">
    <source>
        <dbReference type="Proteomes" id="UP000239539"/>
    </source>
</evidence>
<dbReference type="InterPro" id="IPR016377">
    <property type="entry name" value="Sucrose_GGa_phosphorylase-rel"/>
</dbReference>
<evidence type="ECO:0000256" key="2">
    <source>
        <dbReference type="ARBA" id="ARBA00022676"/>
    </source>
</evidence>
<proteinExistence type="inferred from homology"/>
<dbReference type="SUPFAM" id="SSF51445">
    <property type="entry name" value="(Trans)glycosidases"/>
    <property type="match status" value="1"/>
</dbReference>
<evidence type="ECO:0000256" key="1">
    <source>
        <dbReference type="ARBA" id="ARBA00008452"/>
    </source>
</evidence>
<dbReference type="InterPro" id="IPR022527">
    <property type="entry name" value="Sucrose_phospho"/>
</dbReference>
<dbReference type="InterPro" id="IPR045857">
    <property type="entry name" value="O16G_dom_2"/>
</dbReference>
<dbReference type="Proteomes" id="UP000239539">
    <property type="component" value="Unassembled WGS sequence"/>
</dbReference>
<dbReference type="InterPro" id="IPR017853">
    <property type="entry name" value="GH"/>
</dbReference>
<comment type="caution">
    <text evidence="5">The sequence shown here is derived from an EMBL/GenBank/DDBJ whole genome shotgun (WGS) entry which is preliminary data.</text>
</comment>
<gene>
    <name evidence="5" type="ORF">C6Y39_00660</name>
</gene>
<evidence type="ECO:0000313" key="5">
    <source>
        <dbReference type="EMBL" id="PRO70898.1"/>
    </source>
</evidence>
<sequence>MSIRNGVQLITYADRLGDGNIESLTSLLQGPLNGLFTGVHVLPFYYPYDGEDAGFDPIDHTSVDERLGDWDNIKKLGESVDIMADLIVNHMSGQSEAFKDVLKKGRESDYWPLFLTKEDVFKGNDQALIDEQIAKVFRPRPTPFFSDYEVGTETDSPETVPFWTTFTSNQIDIDVESQLGKDYLSSILQSFTESNVDLIRLDAAGYAIKRTGTNCFMLEETFEFIEELSTRARSMGMQCLVEIHSHYQTQIDIASRCDSVYDFALPPLVLHTLFTKDASALAHWLSISPRNCFTVLDTHDGIGIVDVGASGDKPGLLNAEAINALVEQIHVNSNGESKKATGAAANNVDLYQVNCTYYDALGKDDFAYLVARAIQFFSPGIPQVYYGGLLAAQNDMELLARTNVGRDINRPYLTSAMVEEAVQKPVVKGLMQLINLRNENQAFNGVFDVSYSNNTLVLTWNKDRDMASLTVDFNNMSATVNTVTNGEESTLSVGSLLA</sequence>
<dbReference type="NCBIfam" id="TIGR03852">
    <property type="entry name" value="sucrose_gtfA"/>
    <property type="match status" value="1"/>
</dbReference>
<dbReference type="Pfam" id="PF00128">
    <property type="entry name" value="Alpha-amylase"/>
    <property type="match status" value="1"/>
</dbReference>
<comment type="similarity">
    <text evidence="1">Belongs to the glycosyl hydrolase 13 family. Sucrose phosphorylase subfamily.</text>
</comment>
<keyword evidence="6" id="KW-1185">Reference proteome</keyword>
<dbReference type="CDD" id="cd11355">
    <property type="entry name" value="AmyAc_Sucrose_phosphorylase"/>
    <property type="match status" value="1"/>
</dbReference>
<dbReference type="Gene3D" id="3.20.20.80">
    <property type="entry name" value="Glycosidases"/>
    <property type="match status" value="1"/>
</dbReference>
<evidence type="ECO:0000259" key="4">
    <source>
        <dbReference type="SMART" id="SM00642"/>
    </source>
</evidence>
<dbReference type="PANTHER" id="PTHR38784:SF1">
    <property type="entry name" value="SUCROSE PHOSPHORYLASE"/>
    <property type="match status" value="1"/>
</dbReference>
<evidence type="ECO:0000256" key="3">
    <source>
        <dbReference type="ARBA" id="ARBA00022679"/>
    </source>
</evidence>
<organism evidence="5 6">
    <name type="scientific">Alteromonas gracilis</name>
    <dbReference type="NCBI Taxonomy" id="1479524"/>
    <lineage>
        <taxon>Bacteria</taxon>
        <taxon>Pseudomonadati</taxon>
        <taxon>Pseudomonadota</taxon>
        <taxon>Gammaproteobacteria</taxon>
        <taxon>Alteromonadales</taxon>
        <taxon>Alteromonadaceae</taxon>
        <taxon>Alteromonas/Salinimonas group</taxon>
        <taxon>Alteromonas</taxon>
    </lineage>
</organism>
<keyword evidence="3" id="KW-0808">Transferase</keyword>
<dbReference type="RefSeq" id="WP_105929400.1">
    <property type="nucleotide sequence ID" value="NZ_PVNO01000001.1"/>
</dbReference>
<dbReference type="InterPro" id="IPR006047">
    <property type="entry name" value="GH13_cat_dom"/>
</dbReference>
<keyword evidence="2" id="KW-0328">Glycosyltransferase</keyword>
<name>A0ABX5CTH4_9ALTE</name>
<dbReference type="SMART" id="SM00642">
    <property type="entry name" value="Aamy"/>
    <property type="match status" value="1"/>
</dbReference>